<name>A0A6B1F8Y3_9SYNE</name>
<dbReference type="AlphaFoldDB" id="A0A6B1F8Y3"/>
<dbReference type="PANTHER" id="PTHR43100">
    <property type="entry name" value="GLUTAMATE SYNTHASE [NADPH] SMALL CHAIN"/>
    <property type="match status" value="1"/>
</dbReference>
<dbReference type="InterPro" id="IPR051394">
    <property type="entry name" value="Glutamate_Synthase"/>
</dbReference>
<sequence>PPPQIFIQAEEVIRYLVRGPGLGYVFTRVVVLGPTGRNVAAGMTGGVAYLLQQDDTTAVRINKDTVKLRSLAESTALASQLRNLLEDHLVATGSPRAGEILAQWEEQQSRFVALVPPAEEEGLGLSSSPAQAGVVIADARVRA</sequence>
<dbReference type="InterPro" id="IPR002489">
    <property type="entry name" value="Glu_synth_asu_C"/>
</dbReference>
<dbReference type="GO" id="GO:0016491">
    <property type="term" value="F:oxidoreductase activity"/>
    <property type="evidence" value="ECO:0007669"/>
    <property type="project" value="InterPro"/>
</dbReference>
<evidence type="ECO:0000259" key="1">
    <source>
        <dbReference type="Pfam" id="PF01493"/>
    </source>
</evidence>
<dbReference type="Gene3D" id="2.160.20.60">
    <property type="entry name" value="Glutamate synthase, alpha subunit, C-terminal domain"/>
    <property type="match status" value="1"/>
</dbReference>
<dbReference type="EMBL" id="VYDO01000215">
    <property type="protein sequence ID" value="MYG38627.1"/>
    <property type="molecule type" value="Genomic_DNA"/>
</dbReference>
<proteinExistence type="predicted"/>
<feature type="non-terminal residue" evidence="2">
    <location>
        <position position="1"/>
    </location>
</feature>
<reference evidence="2" key="1">
    <citation type="submission" date="2019-09" db="EMBL/GenBank/DDBJ databases">
        <title>Characterisation of the sponge microbiome using genome-centric metagenomics.</title>
        <authorList>
            <person name="Engelberts J.P."/>
            <person name="Robbins S.J."/>
            <person name="De Goeij J.M."/>
            <person name="Aranda M."/>
            <person name="Bell S.C."/>
            <person name="Webster N.S."/>
        </authorList>
    </citation>
    <scope>NUCLEOTIDE SEQUENCE</scope>
    <source>
        <strain evidence="2">SB0676_bin_10</strain>
    </source>
</reference>
<accession>A0A6B1F8Y3</accession>
<protein>
    <recommendedName>
        <fullName evidence="1">Glutamate synthase alpha subunit C-terminal domain-containing protein</fullName>
    </recommendedName>
</protein>
<dbReference type="Pfam" id="PF01493">
    <property type="entry name" value="GXGXG"/>
    <property type="match status" value="1"/>
</dbReference>
<comment type="caution">
    <text evidence="2">The sequence shown here is derived from an EMBL/GenBank/DDBJ whole genome shotgun (WGS) entry which is preliminary data.</text>
</comment>
<dbReference type="InterPro" id="IPR036485">
    <property type="entry name" value="Glu_synth_asu_C_sf"/>
</dbReference>
<feature type="domain" description="Glutamate synthase alpha subunit C-terminal" evidence="1">
    <location>
        <begin position="28"/>
        <end position="74"/>
    </location>
</feature>
<organism evidence="2">
    <name type="scientific">Synechococcus sp. SB0676_bin_10</name>
    <dbReference type="NCBI Taxonomy" id="2604869"/>
    <lineage>
        <taxon>Bacteria</taxon>
        <taxon>Bacillati</taxon>
        <taxon>Cyanobacteriota</taxon>
        <taxon>Cyanophyceae</taxon>
        <taxon>Synechococcales</taxon>
        <taxon>Synechococcaceae</taxon>
        <taxon>Synechococcus</taxon>
    </lineage>
</organism>
<gene>
    <name evidence="2" type="ORF">F4162_06575</name>
</gene>
<dbReference type="PANTHER" id="PTHR43100:SF1">
    <property type="entry name" value="GLUTAMATE SYNTHASE [NADPH] SMALL CHAIN"/>
    <property type="match status" value="1"/>
</dbReference>
<dbReference type="SUPFAM" id="SSF69336">
    <property type="entry name" value="Alpha subunit of glutamate synthase, C-terminal domain"/>
    <property type="match status" value="1"/>
</dbReference>
<evidence type="ECO:0000313" key="2">
    <source>
        <dbReference type="EMBL" id="MYG38627.1"/>
    </source>
</evidence>